<keyword evidence="1" id="KW-0472">Membrane</keyword>
<evidence type="ECO:0000313" key="3">
    <source>
        <dbReference type="EMBL" id="PRD45355.1"/>
    </source>
</evidence>
<evidence type="ECO:0000313" key="4">
    <source>
        <dbReference type="Proteomes" id="UP000239434"/>
    </source>
</evidence>
<protein>
    <submittedName>
        <fullName evidence="3">EamA/RhaT family transporter</fullName>
    </submittedName>
</protein>
<sequence length="354" mass="37917">MNRVTAGSRSIARQASKSAIVRGRTQRRSVSKLGSTIFPPCCRKNPETRDTIEGTPLGITLIVTSVFMLAFGDAVVKQSSADFSLWQLFVARGLITVPLLFGVARILAPASTLWPKAVGWVFVRSILIVLMWIAYYAALPFMSLSVAATALYTTPLFIALFSAALIREPVGARRWLGILLGFIGVLVILRPAADAFSAVALLPILAAIFYALAAVITRSKCSDENALSVAMSLNLCLVMSGALGVGGIMFVPAAGNLAFPFLQSPWTAMNNGTWAIIVLLGILLVAESIGVAKAYQIAPAAIIGTFDYSYLVFAVFWSFVFFADAPDILTVLGIGFILVAGWLVVWNSPLKQAY</sequence>
<feature type="transmembrane region" description="Helical" evidence="1">
    <location>
        <begin position="199"/>
        <end position="217"/>
    </location>
</feature>
<keyword evidence="1" id="KW-0812">Transmembrane</keyword>
<dbReference type="AlphaFoldDB" id="A0A2S9IXV7"/>
<dbReference type="Proteomes" id="UP000239434">
    <property type="component" value="Unassembled WGS sequence"/>
</dbReference>
<dbReference type="PANTHER" id="PTHR22911">
    <property type="entry name" value="ACYL-MALONYL CONDENSING ENZYME-RELATED"/>
    <property type="match status" value="1"/>
</dbReference>
<feature type="transmembrane region" description="Helical" evidence="1">
    <location>
        <begin position="175"/>
        <end position="193"/>
    </location>
</feature>
<dbReference type="EMBL" id="PVBR01000002">
    <property type="protein sequence ID" value="PRD45355.1"/>
    <property type="molecule type" value="Genomic_DNA"/>
</dbReference>
<gene>
    <name evidence="3" type="ORF">C5748_03970</name>
</gene>
<keyword evidence="1" id="KW-1133">Transmembrane helix</keyword>
<dbReference type="InterPro" id="IPR037185">
    <property type="entry name" value="EmrE-like"/>
</dbReference>
<keyword evidence="4" id="KW-1185">Reference proteome</keyword>
<feature type="transmembrane region" description="Helical" evidence="1">
    <location>
        <begin position="120"/>
        <end position="138"/>
    </location>
</feature>
<feature type="transmembrane region" description="Helical" evidence="1">
    <location>
        <begin position="274"/>
        <end position="295"/>
    </location>
</feature>
<feature type="transmembrane region" description="Helical" evidence="1">
    <location>
        <begin position="54"/>
        <end position="72"/>
    </location>
</feature>
<organism evidence="3 4">
    <name type="scientific">Phyllobacterium phragmitis</name>
    <dbReference type="NCBI Taxonomy" id="2670329"/>
    <lineage>
        <taxon>Bacteria</taxon>
        <taxon>Pseudomonadati</taxon>
        <taxon>Pseudomonadota</taxon>
        <taxon>Alphaproteobacteria</taxon>
        <taxon>Hyphomicrobiales</taxon>
        <taxon>Phyllobacteriaceae</taxon>
        <taxon>Phyllobacterium</taxon>
    </lineage>
</organism>
<evidence type="ECO:0000256" key="1">
    <source>
        <dbReference type="SAM" id="Phobius"/>
    </source>
</evidence>
<accession>A0A2S9IXV7</accession>
<feature type="transmembrane region" description="Helical" evidence="1">
    <location>
        <begin position="302"/>
        <end position="322"/>
    </location>
</feature>
<dbReference type="PANTHER" id="PTHR22911:SF103">
    <property type="entry name" value="BLR2811 PROTEIN"/>
    <property type="match status" value="1"/>
</dbReference>
<name>A0A2S9IXV7_9HYPH</name>
<feature type="transmembrane region" description="Helical" evidence="1">
    <location>
        <begin position="84"/>
        <end position="108"/>
    </location>
</feature>
<feature type="transmembrane region" description="Helical" evidence="1">
    <location>
        <begin position="229"/>
        <end position="254"/>
    </location>
</feature>
<proteinExistence type="predicted"/>
<dbReference type="GO" id="GO:0016020">
    <property type="term" value="C:membrane"/>
    <property type="evidence" value="ECO:0007669"/>
    <property type="project" value="InterPro"/>
</dbReference>
<evidence type="ECO:0000259" key="2">
    <source>
        <dbReference type="Pfam" id="PF00892"/>
    </source>
</evidence>
<feature type="transmembrane region" description="Helical" evidence="1">
    <location>
        <begin position="144"/>
        <end position="166"/>
    </location>
</feature>
<feature type="transmembrane region" description="Helical" evidence="1">
    <location>
        <begin position="328"/>
        <end position="346"/>
    </location>
</feature>
<dbReference type="Pfam" id="PF00892">
    <property type="entry name" value="EamA"/>
    <property type="match status" value="1"/>
</dbReference>
<comment type="caution">
    <text evidence="3">The sequence shown here is derived from an EMBL/GenBank/DDBJ whole genome shotgun (WGS) entry which is preliminary data.</text>
</comment>
<dbReference type="InterPro" id="IPR000620">
    <property type="entry name" value="EamA_dom"/>
</dbReference>
<feature type="domain" description="EamA" evidence="2">
    <location>
        <begin position="57"/>
        <end position="189"/>
    </location>
</feature>
<reference evidence="3 4" key="1">
    <citation type="submission" date="2018-02" db="EMBL/GenBank/DDBJ databases">
        <title>The draft genome of Phyllobacterium sp. 1N-3.</title>
        <authorList>
            <person name="Liu L."/>
            <person name="Li L."/>
            <person name="Zhang X."/>
            <person name="Wang T."/>
            <person name="Liang L."/>
        </authorList>
    </citation>
    <scope>NUCLEOTIDE SEQUENCE [LARGE SCALE GENOMIC DNA]</scope>
    <source>
        <strain evidence="3 4">1N-3</strain>
    </source>
</reference>
<dbReference type="SUPFAM" id="SSF103481">
    <property type="entry name" value="Multidrug resistance efflux transporter EmrE"/>
    <property type="match status" value="2"/>
</dbReference>